<dbReference type="PATRIC" id="fig|1664069.3.peg.651"/>
<dbReference type="Proteomes" id="UP000036168">
    <property type="component" value="Unassembled WGS sequence"/>
</dbReference>
<proteinExistence type="predicted"/>
<evidence type="ECO:0000313" key="3">
    <source>
        <dbReference type="Proteomes" id="UP000036168"/>
    </source>
</evidence>
<dbReference type="STRING" id="1664069.BGLY_2447"/>
<evidence type="ECO:0000313" key="2">
    <source>
        <dbReference type="EMBL" id="MEC0486574.1"/>
    </source>
</evidence>
<protein>
    <submittedName>
        <fullName evidence="1">Uncharacterized protein</fullName>
    </submittedName>
</protein>
<dbReference type="RefSeq" id="WP_048354673.1">
    <property type="nucleotide sequence ID" value="NZ_CP023481.1"/>
</dbReference>
<reference evidence="2 4" key="3">
    <citation type="submission" date="2023-03" db="EMBL/GenBank/DDBJ databases">
        <title>Agriculturally important microbes genome sequencing.</title>
        <authorList>
            <person name="Dunlap C."/>
        </authorList>
    </citation>
    <scope>NUCLEOTIDE SEQUENCE [LARGE SCALE GENOMIC DNA]</scope>
    <source>
        <strain evidence="2 4">CBP-3203</strain>
    </source>
</reference>
<dbReference type="Proteomes" id="UP001341297">
    <property type="component" value="Unassembled WGS sequence"/>
</dbReference>
<comment type="caution">
    <text evidence="1">The sequence shown here is derived from an EMBL/GenBank/DDBJ whole genome shotgun (WGS) entry which is preliminary data.</text>
</comment>
<evidence type="ECO:0000313" key="4">
    <source>
        <dbReference type="Proteomes" id="UP001341297"/>
    </source>
</evidence>
<gene>
    <name evidence="1" type="ORF">AB447_220655</name>
    <name evidence="2" type="ORF">P8828_17450</name>
</gene>
<dbReference type="EMBL" id="JARRTL010000019">
    <property type="protein sequence ID" value="MEC0486574.1"/>
    <property type="molecule type" value="Genomic_DNA"/>
</dbReference>
<keyword evidence="4" id="KW-1185">Reference proteome</keyword>
<evidence type="ECO:0000313" key="1">
    <source>
        <dbReference type="EMBL" id="KRT92949.1"/>
    </source>
</evidence>
<name>A0A0J6EH85_9BACI</name>
<dbReference type="OrthoDB" id="2451600at2"/>
<sequence length="172" mass="19374">MDWLEFVSSMVQSLAWPVTLAMIVWLLKEPVSERLKELIKLKYKDFELEFGMRVQALASARGKRNRALASIKAENPPQAVVESAWAEVEEALREAAKRLESDSGSQGVLHVIDMLYEQGEVTKEAVSELRELWNLRFMATGDISSDSALEYRSLCSEAAETLRSASKMPSTY</sequence>
<organism evidence="1 3">
    <name type="scientific">Bacillus glycinifermentans</name>
    <dbReference type="NCBI Taxonomy" id="1664069"/>
    <lineage>
        <taxon>Bacteria</taxon>
        <taxon>Bacillati</taxon>
        <taxon>Bacillota</taxon>
        <taxon>Bacilli</taxon>
        <taxon>Bacillales</taxon>
        <taxon>Bacillaceae</taxon>
        <taxon>Bacillus</taxon>
    </lineage>
</organism>
<dbReference type="AlphaFoldDB" id="A0A0J6EH85"/>
<accession>A0A0J6EH85</accession>
<dbReference type="EMBL" id="LECW02000024">
    <property type="protein sequence ID" value="KRT92949.1"/>
    <property type="molecule type" value="Genomic_DNA"/>
</dbReference>
<reference evidence="1 3" key="1">
    <citation type="journal article" date="2015" name="Int. J. Syst. Evol. Microbiol.">
        <title>Bacillus glycinifermentans sp. nov., isolated from fermented soybean paste.</title>
        <authorList>
            <person name="Kim S.J."/>
            <person name="Dunlap C.A."/>
            <person name="Kwon S.W."/>
            <person name="Rooney A.P."/>
        </authorList>
    </citation>
    <scope>NUCLEOTIDE SEQUENCE [LARGE SCALE GENOMIC DNA]</scope>
    <source>
        <strain evidence="1 3">GO-13</strain>
    </source>
</reference>
<reference evidence="1" key="2">
    <citation type="submission" date="2015-10" db="EMBL/GenBank/DDBJ databases">
        <authorList>
            <person name="Gilbert D.G."/>
        </authorList>
    </citation>
    <scope>NUCLEOTIDE SEQUENCE</scope>
    <source>
        <strain evidence="1">GO-13</strain>
    </source>
</reference>
<accession>A0A0J6EQ65</accession>